<keyword evidence="5" id="KW-1185">Reference proteome</keyword>
<feature type="compositionally biased region" description="Basic and acidic residues" evidence="2">
    <location>
        <begin position="475"/>
        <end position="487"/>
    </location>
</feature>
<reference evidence="4" key="1">
    <citation type="journal article" date="2023" name="G3 (Bethesda)">
        <title>Whole genome assembly and annotation of the endangered Caribbean coral Acropora cervicornis.</title>
        <authorList>
            <person name="Selwyn J.D."/>
            <person name="Vollmer S.V."/>
        </authorList>
    </citation>
    <scope>NUCLEOTIDE SEQUENCE</scope>
    <source>
        <strain evidence="4">K2</strain>
    </source>
</reference>
<dbReference type="InterPro" id="IPR019748">
    <property type="entry name" value="FERM_central"/>
</dbReference>
<evidence type="ECO:0000313" key="4">
    <source>
        <dbReference type="EMBL" id="KAK2551737.1"/>
    </source>
</evidence>
<comment type="caution">
    <text evidence="4">The sequence shown here is derived from an EMBL/GenBank/DDBJ whole genome shotgun (WGS) entry which is preliminary data.</text>
</comment>
<dbReference type="PRINTS" id="PR00935">
    <property type="entry name" value="BAND41"/>
</dbReference>
<dbReference type="SUPFAM" id="SSF54236">
    <property type="entry name" value="Ubiquitin-like"/>
    <property type="match status" value="1"/>
</dbReference>
<dbReference type="GO" id="GO:0004725">
    <property type="term" value="F:protein tyrosine phosphatase activity"/>
    <property type="evidence" value="ECO:0007669"/>
    <property type="project" value="TreeGrafter"/>
</dbReference>
<reference evidence="4" key="2">
    <citation type="journal article" date="2023" name="Science">
        <title>Genomic signatures of disease resistance in endangered staghorn corals.</title>
        <authorList>
            <person name="Vollmer S.V."/>
            <person name="Selwyn J.D."/>
            <person name="Despard B.A."/>
            <person name="Roesel C.L."/>
        </authorList>
    </citation>
    <scope>NUCLEOTIDE SEQUENCE</scope>
    <source>
        <strain evidence="4">K2</strain>
    </source>
</reference>
<dbReference type="PANTHER" id="PTHR45706:SF1">
    <property type="entry name" value="PEZ, ISOFORM A"/>
    <property type="match status" value="1"/>
</dbReference>
<dbReference type="InterPro" id="IPR018979">
    <property type="entry name" value="FERM_N"/>
</dbReference>
<keyword evidence="1" id="KW-0378">Hydrolase</keyword>
<dbReference type="Gene3D" id="1.20.80.10">
    <property type="match status" value="1"/>
</dbReference>
<dbReference type="Gene3D" id="3.10.20.90">
    <property type="entry name" value="Phosphatidylinositol 3-kinase Catalytic Subunit, Chain A, domain 1"/>
    <property type="match status" value="1"/>
</dbReference>
<name>A0AAD9PYY1_ACRCE</name>
<dbReference type="InterPro" id="IPR000299">
    <property type="entry name" value="FERM_domain"/>
</dbReference>
<dbReference type="CDD" id="cd14473">
    <property type="entry name" value="FERM_B-lobe"/>
    <property type="match status" value="1"/>
</dbReference>
<feature type="region of interest" description="Disordered" evidence="2">
    <location>
        <begin position="446"/>
        <end position="487"/>
    </location>
</feature>
<organism evidence="4 5">
    <name type="scientific">Acropora cervicornis</name>
    <name type="common">Staghorn coral</name>
    <dbReference type="NCBI Taxonomy" id="6130"/>
    <lineage>
        <taxon>Eukaryota</taxon>
        <taxon>Metazoa</taxon>
        <taxon>Cnidaria</taxon>
        <taxon>Anthozoa</taxon>
        <taxon>Hexacorallia</taxon>
        <taxon>Scleractinia</taxon>
        <taxon>Astrocoeniina</taxon>
        <taxon>Acroporidae</taxon>
        <taxon>Acropora</taxon>
    </lineage>
</organism>
<dbReference type="SUPFAM" id="SSF47031">
    <property type="entry name" value="Second domain of FERM"/>
    <property type="match status" value="1"/>
</dbReference>
<dbReference type="InterPro" id="IPR029071">
    <property type="entry name" value="Ubiquitin-like_domsf"/>
</dbReference>
<dbReference type="InterPro" id="IPR035963">
    <property type="entry name" value="FERM_2"/>
</dbReference>
<dbReference type="Pfam" id="PF09379">
    <property type="entry name" value="FERM_N"/>
    <property type="match status" value="1"/>
</dbReference>
<dbReference type="AlphaFoldDB" id="A0AAD9PYY1"/>
<dbReference type="SMART" id="SM00295">
    <property type="entry name" value="B41"/>
    <property type="match status" value="1"/>
</dbReference>
<sequence length="487" mass="54733">MPFGICGKPSKDYLAKEILAVVEIPGKTFVELKLGKDASGFECVRKIAKQIGLVEIGYFGLCYRNKKGHEWWLILEKPIRKQLDKHAASGPHNINLKLKIQFFVTDSCWIKLQDEVIRNLYYLQLRNEFAEGSLSSELGDYNAEMYASYIEDETYFPFMSFMNYPKETLEQECYCVVCNIQHLKGMTSEEAKLKFITITQKLDGFGDEYHPAKDNDGRRILVGASSLGIIVRHPHGLPPAYFRKIPPQPSMLGECLLLTINFIECPAQKCQRHCNRVLIHLPKKHSSRKMERLLLAVTELPQNAQARFSKAFSARGKAEKRGDGFYLHQLFGDGLLNPVFDEEGQSLSEGKDTVDNLSQVSVSSFKPIPSALHRPQSLKLASGNSKPGFGMHNNLCTSENSLHRSRGLYSNELLQNGVTNEVGSSISMDSGNPPGAQSLESLSERIHPGSRNMSPEETFSASTPPTRTLQQPAQRLEKMLRKTDTKM</sequence>
<dbReference type="PANTHER" id="PTHR45706">
    <property type="entry name" value="TYROSINE-PROTEIN PHOSPHATASE"/>
    <property type="match status" value="1"/>
</dbReference>
<feature type="domain" description="FERM" evidence="3">
    <location>
        <begin position="18"/>
        <end position="305"/>
    </location>
</feature>
<protein>
    <submittedName>
        <fullName evidence="4">Tyrosine-protein phosphatase non-receptor type 21</fullName>
    </submittedName>
</protein>
<proteinExistence type="predicted"/>
<dbReference type="Pfam" id="PF00373">
    <property type="entry name" value="FERM_M"/>
    <property type="match status" value="1"/>
</dbReference>
<dbReference type="Proteomes" id="UP001249851">
    <property type="component" value="Unassembled WGS sequence"/>
</dbReference>
<dbReference type="InterPro" id="IPR014352">
    <property type="entry name" value="FERM/acyl-CoA-bd_prot_sf"/>
</dbReference>
<dbReference type="InterPro" id="IPR019749">
    <property type="entry name" value="Band_41_domain"/>
</dbReference>
<accession>A0AAD9PYY1</accession>
<evidence type="ECO:0000259" key="3">
    <source>
        <dbReference type="PROSITE" id="PS50057"/>
    </source>
</evidence>
<evidence type="ECO:0000313" key="5">
    <source>
        <dbReference type="Proteomes" id="UP001249851"/>
    </source>
</evidence>
<dbReference type="PROSITE" id="PS50057">
    <property type="entry name" value="FERM_3"/>
    <property type="match status" value="1"/>
</dbReference>
<evidence type="ECO:0000256" key="2">
    <source>
        <dbReference type="SAM" id="MobiDB-lite"/>
    </source>
</evidence>
<dbReference type="EMBL" id="JARQWQ010000094">
    <property type="protein sequence ID" value="KAK2551737.1"/>
    <property type="molecule type" value="Genomic_DNA"/>
</dbReference>
<feature type="compositionally biased region" description="Polar residues" evidence="2">
    <location>
        <begin position="451"/>
        <end position="473"/>
    </location>
</feature>
<evidence type="ECO:0000256" key="1">
    <source>
        <dbReference type="ARBA" id="ARBA00022801"/>
    </source>
</evidence>
<gene>
    <name evidence="4" type="ORF">P5673_027339</name>
</gene>